<keyword evidence="1" id="KW-0238">DNA-binding</keyword>
<sequence>MPGSDIIKRIKQIRAEAGLSQERLAKRIGVSPGNVSSWESGAALPGALALKSIHENLGYSIDWLLTGTGPSTLDSTRQPNDKLKNDLDLKEMTDVLKRLLKDENADIRSWTKIQFEKAFGEYYPVKKIM</sequence>
<feature type="domain" description="HTH cro/C1-type" evidence="2">
    <location>
        <begin position="10"/>
        <end position="64"/>
    </location>
</feature>
<evidence type="ECO:0000256" key="1">
    <source>
        <dbReference type="ARBA" id="ARBA00023125"/>
    </source>
</evidence>
<evidence type="ECO:0000313" key="4">
    <source>
        <dbReference type="Proteomes" id="UP000277811"/>
    </source>
</evidence>
<protein>
    <recommendedName>
        <fullName evidence="2">HTH cro/C1-type domain-containing protein</fullName>
    </recommendedName>
</protein>
<dbReference type="SMART" id="SM00530">
    <property type="entry name" value="HTH_XRE"/>
    <property type="match status" value="1"/>
</dbReference>
<evidence type="ECO:0000259" key="2">
    <source>
        <dbReference type="PROSITE" id="PS50943"/>
    </source>
</evidence>
<accession>A0A498R1K3</accession>
<dbReference type="AlphaFoldDB" id="A0A498R1K3"/>
<proteinExistence type="predicted"/>
<dbReference type="Pfam" id="PF01381">
    <property type="entry name" value="HTH_3"/>
    <property type="match status" value="1"/>
</dbReference>
<dbReference type="OrthoDB" id="1684909at2"/>
<reference evidence="3 4" key="1">
    <citation type="submission" date="2018-06" db="EMBL/GenBank/DDBJ databases">
        <authorList>
            <person name="Strepis N."/>
        </authorList>
    </citation>
    <scope>NUCLEOTIDE SEQUENCE [LARGE SCALE GENOMIC DNA]</scope>
    <source>
        <strain evidence="3">LUCI</strain>
    </source>
</reference>
<dbReference type="Proteomes" id="UP000277811">
    <property type="component" value="Unassembled WGS sequence"/>
</dbReference>
<dbReference type="EMBL" id="UPPP01000064">
    <property type="protein sequence ID" value="VBB06476.1"/>
    <property type="molecule type" value="Genomic_DNA"/>
</dbReference>
<dbReference type="PANTHER" id="PTHR46558">
    <property type="entry name" value="TRACRIPTIONAL REGULATORY PROTEIN-RELATED-RELATED"/>
    <property type="match status" value="1"/>
</dbReference>
<evidence type="ECO:0000313" key="3">
    <source>
        <dbReference type="EMBL" id="VBB06476.1"/>
    </source>
</evidence>
<dbReference type="InterPro" id="IPR010982">
    <property type="entry name" value="Lambda_DNA-bd_dom_sf"/>
</dbReference>
<keyword evidence="4" id="KW-1185">Reference proteome</keyword>
<dbReference type="GO" id="GO:0003677">
    <property type="term" value="F:DNA binding"/>
    <property type="evidence" value="ECO:0007669"/>
    <property type="project" value="UniProtKB-KW"/>
</dbReference>
<name>A0A498R1K3_9FIRM</name>
<dbReference type="RefSeq" id="WP_122627428.1">
    <property type="nucleotide sequence ID" value="NZ_UPPP01000064.1"/>
</dbReference>
<dbReference type="PROSITE" id="PS50943">
    <property type="entry name" value="HTH_CROC1"/>
    <property type="match status" value="1"/>
</dbReference>
<organism evidence="3 4">
    <name type="scientific">Lucifera butyrica</name>
    <dbReference type="NCBI Taxonomy" id="1351585"/>
    <lineage>
        <taxon>Bacteria</taxon>
        <taxon>Bacillati</taxon>
        <taxon>Bacillota</taxon>
        <taxon>Negativicutes</taxon>
        <taxon>Veillonellales</taxon>
        <taxon>Veillonellaceae</taxon>
        <taxon>Lucifera</taxon>
    </lineage>
</organism>
<dbReference type="SUPFAM" id="SSF47413">
    <property type="entry name" value="lambda repressor-like DNA-binding domains"/>
    <property type="match status" value="1"/>
</dbReference>
<gene>
    <name evidence="3" type="ORF">LUCI_1708</name>
</gene>
<dbReference type="Gene3D" id="1.10.260.40">
    <property type="entry name" value="lambda repressor-like DNA-binding domains"/>
    <property type="match status" value="1"/>
</dbReference>
<dbReference type="CDD" id="cd00093">
    <property type="entry name" value="HTH_XRE"/>
    <property type="match status" value="1"/>
</dbReference>
<dbReference type="PANTHER" id="PTHR46558:SF11">
    <property type="entry name" value="HTH-TYPE TRANSCRIPTIONAL REGULATOR XRE"/>
    <property type="match status" value="1"/>
</dbReference>
<dbReference type="InterPro" id="IPR001387">
    <property type="entry name" value="Cro/C1-type_HTH"/>
</dbReference>